<comment type="subcellular location">
    <subcellularLocation>
        <location evidence="1">Cell inner membrane</location>
        <topology evidence="1">Multi-pass membrane protein</topology>
    </subcellularLocation>
</comment>
<feature type="transmembrane region" description="Helical" evidence="8">
    <location>
        <begin position="12"/>
        <end position="30"/>
    </location>
</feature>
<reference evidence="9 10" key="1">
    <citation type="submission" date="2019-03" db="EMBL/GenBank/DDBJ databases">
        <title>Genomic Encyclopedia of Type Strains, Phase IV (KMG-IV): sequencing the most valuable type-strain genomes for metagenomic binning, comparative biology and taxonomic classification.</title>
        <authorList>
            <person name="Goeker M."/>
        </authorList>
    </citation>
    <scope>NUCLEOTIDE SEQUENCE [LARGE SCALE GENOMIC DNA]</scope>
    <source>
        <strain evidence="9 10">DSM 25903</strain>
    </source>
</reference>
<dbReference type="InterPro" id="IPR027463">
    <property type="entry name" value="AcrB_DN_DC_subdom"/>
</dbReference>
<keyword evidence="2" id="KW-0813">Transport</keyword>
<sequence length="1058" mass="112331">MSVSSPFIRRPIATSLLGIAILICGILGFLRLPVASLPQVDFPTIQVTTRLPGANPDTIASLVTAPLERQFGQIPALAGMSSQSSFGLSQVTLQFELDRDIDSAAQDVQSAINAAGSTLPRNLPYPPTYNKVNPADAAIVTIALTSKTVPLRALSDLADTLIAQRLAEVSGVGAVTIQGGVRPAIRIQADLARLAAYGMSLADIRTAVTAANVAGPKGALDGPAQAYTIAANDQLAAVEAYREIILTYRNGAPVFLRDVAEIVDGLEDSRVAGRLGADTAVILDVQRQPGANVVDTVDRLRAQLPRLQNAIPAGVELKLVQDRTDTIRASIHEVQFTLVLSCVLVVLVVLLFLRTVRATIIAGVALPLSIVATFGVMWLAGFSLDNLSLMALTIGTGFVVDDAIVMIENIVRKIEEGDRPFEAALSGAREIGFTIISLTVSLVAVFIPLLFMTGLVGRMFREFALTLTIAVVVSAIISLTLTPMMCAMLLRRQEGESRWQRIVEAPIRWMSRVYDVTLLWVLKRPSLMMAVMAATLALTGWLYVVIPKGFLPDQDTGLLSIVVEAAPDASFAEMTRLQDEVSAVIRRDGDVVSVTGVVGVGPLNPTPNVARLTAVLKPLADRRASAAEIGERLKAAAAGIPGATLYVQTVPDIRIATRASRSQYQYTLSGVEAAEVSAWAARMAQALRADPALRNVALETQEGGLRAKLIVDRETAGRLGVSIQTVTDALNDAFGQRQISTIYGQSNQFRVVLEASPQYQQSPDALSKLYVPASLQVTLSTTGAAPTTAQGARAPQIPLSAFTRMERTTAPLSIAHQEQFPAATISFDVAPGSAIGTAVEAVARVEREAGLPSSVTGSFSGDAAEFQHALAGQPWLILAAAITIYIVLGMLYESFIHPLTILSTLPSAGVGALLALMAFGHDLSVVALIGIILLMGIVKKNAIMMIDFALVAERDEGLSPLDSIVKACRLRFRPIMMTTLAALLGAVPLAIGHGPGFELRVPLGITIIGGLVLSQLITLYTTPVIYLGFEGLRRRWGGSAAREPFQPELPLRGGRIAG</sequence>
<evidence type="ECO:0000313" key="10">
    <source>
        <dbReference type="Proteomes" id="UP000295122"/>
    </source>
</evidence>
<keyword evidence="10" id="KW-1185">Reference proteome</keyword>
<keyword evidence="3" id="KW-1003">Cell membrane</keyword>
<feature type="transmembrane region" description="Helical" evidence="8">
    <location>
        <begin position="1003"/>
        <end position="1029"/>
    </location>
</feature>
<dbReference type="Gene3D" id="3.30.70.1320">
    <property type="entry name" value="Multidrug efflux transporter AcrB pore domain like"/>
    <property type="match status" value="1"/>
</dbReference>
<evidence type="ECO:0000256" key="1">
    <source>
        <dbReference type="ARBA" id="ARBA00004429"/>
    </source>
</evidence>
<feature type="transmembrane region" description="Helical" evidence="8">
    <location>
        <begin position="360"/>
        <end position="381"/>
    </location>
</feature>
<feature type="transmembrane region" description="Helical" evidence="8">
    <location>
        <begin position="431"/>
        <end position="451"/>
    </location>
</feature>
<dbReference type="PRINTS" id="PR00702">
    <property type="entry name" value="ACRIFLAVINRP"/>
</dbReference>
<evidence type="ECO:0000256" key="2">
    <source>
        <dbReference type="ARBA" id="ARBA00022448"/>
    </source>
</evidence>
<dbReference type="AlphaFoldDB" id="A0A4R7BR68"/>
<name>A0A4R7BR68_9HYPH</name>
<dbReference type="OrthoDB" id="9807350at2"/>
<dbReference type="Proteomes" id="UP000295122">
    <property type="component" value="Unassembled WGS sequence"/>
</dbReference>
<evidence type="ECO:0000256" key="4">
    <source>
        <dbReference type="ARBA" id="ARBA00022519"/>
    </source>
</evidence>
<dbReference type="FunFam" id="3.30.70.1430:FF:000001">
    <property type="entry name" value="Efflux pump membrane transporter"/>
    <property type="match status" value="1"/>
</dbReference>
<evidence type="ECO:0000256" key="5">
    <source>
        <dbReference type="ARBA" id="ARBA00022692"/>
    </source>
</evidence>
<evidence type="ECO:0000256" key="7">
    <source>
        <dbReference type="ARBA" id="ARBA00023136"/>
    </source>
</evidence>
<dbReference type="Pfam" id="PF00873">
    <property type="entry name" value="ACR_tran"/>
    <property type="match status" value="1"/>
</dbReference>
<feature type="transmembrane region" description="Helical" evidence="8">
    <location>
        <begin position="925"/>
        <end position="951"/>
    </location>
</feature>
<feature type="transmembrane region" description="Helical" evidence="8">
    <location>
        <begin position="334"/>
        <end position="353"/>
    </location>
</feature>
<dbReference type="RefSeq" id="WP_133774057.1">
    <property type="nucleotide sequence ID" value="NZ_SNZR01000016.1"/>
</dbReference>
<evidence type="ECO:0000256" key="3">
    <source>
        <dbReference type="ARBA" id="ARBA00022475"/>
    </source>
</evidence>
<dbReference type="Gene3D" id="3.30.2090.10">
    <property type="entry name" value="Multidrug efflux transporter AcrB TolC docking domain, DN and DC subdomains"/>
    <property type="match status" value="2"/>
</dbReference>
<accession>A0A4R7BR68</accession>
<gene>
    <name evidence="9" type="ORF">EV668_4352</name>
</gene>
<dbReference type="GO" id="GO:0005886">
    <property type="term" value="C:plasma membrane"/>
    <property type="evidence" value="ECO:0007669"/>
    <property type="project" value="UniProtKB-SubCell"/>
</dbReference>
<dbReference type="Gene3D" id="3.30.70.1440">
    <property type="entry name" value="Multidrug efflux transporter AcrB pore domain"/>
    <property type="match status" value="1"/>
</dbReference>
<feature type="transmembrane region" description="Helical" evidence="8">
    <location>
        <begin position="972"/>
        <end position="991"/>
    </location>
</feature>
<dbReference type="SUPFAM" id="SSF82866">
    <property type="entry name" value="Multidrug efflux transporter AcrB transmembrane domain"/>
    <property type="match status" value="2"/>
</dbReference>
<dbReference type="EMBL" id="SNZR01000016">
    <property type="protein sequence ID" value="TDR87272.1"/>
    <property type="molecule type" value="Genomic_DNA"/>
</dbReference>
<keyword evidence="4" id="KW-0997">Cell inner membrane</keyword>
<proteinExistence type="predicted"/>
<organism evidence="9 10">
    <name type="scientific">Enterovirga rhinocerotis</name>
    <dbReference type="NCBI Taxonomy" id="1339210"/>
    <lineage>
        <taxon>Bacteria</taxon>
        <taxon>Pseudomonadati</taxon>
        <taxon>Pseudomonadota</taxon>
        <taxon>Alphaproteobacteria</taxon>
        <taxon>Hyphomicrobiales</taxon>
        <taxon>Methylobacteriaceae</taxon>
        <taxon>Enterovirga</taxon>
    </lineage>
</organism>
<evidence type="ECO:0000256" key="6">
    <source>
        <dbReference type="ARBA" id="ARBA00022989"/>
    </source>
</evidence>
<dbReference type="SUPFAM" id="SSF82693">
    <property type="entry name" value="Multidrug efflux transporter AcrB pore domain, PN1, PN2, PC1 and PC2 subdomains"/>
    <property type="match status" value="3"/>
</dbReference>
<dbReference type="Gene3D" id="1.20.1640.10">
    <property type="entry name" value="Multidrug efflux transporter AcrB transmembrane domain"/>
    <property type="match status" value="2"/>
</dbReference>
<feature type="transmembrane region" description="Helical" evidence="8">
    <location>
        <begin position="875"/>
        <end position="892"/>
    </location>
</feature>
<dbReference type="PANTHER" id="PTHR32063">
    <property type="match status" value="1"/>
</dbReference>
<dbReference type="SUPFAM" id="SSF82714">
    <property type="entry name" value="Multidrug efflux transporter AcrB TolC docking domain, DN and DC subdomains"/>
    <property type="match status" value="2"/>
</dbReference>
<dbReference type="InterPro" id="IPR001036">
    <property type="entry name" value="Acrflvin-R"/>
</dbReference>
<feature type="transmembrane region" description="Helical" evidence="8">
    <location>
        <begin position="463"/>
        <end position="490"/>
    </location>
</feature>
<evidence type="ECO:0000313" key="9">
    <source>
        <dbReference type="EMBL" id="TDR87272.1"/>
    </source>
</evidence>
<dbReference type="PANTHER" id="PTHR32063:SF78">
    <property type="entry name" value="ACRB_ACRD_ACRF FAMILY PROTEIN"/>
    <property type="match status" value="1"/>
</dbReference>
<keyword evidence="5 8" id="KW-0812">Transmembrane</keyword>
<evidence type="ECO:0000256" key="8">
    <source>
        <dbReference type="SAM" id="Phobius"/>
    </source>
</evidence>
<feature type="transmembrane region" description="Helical" evidence="8">
    <location>
        <begin position="527"/>
        <end position="546"/>
    </location>
</feature>
<protein>
    <submittedName>
        <fullName evidence="9">Multidrug efflux pump</fullName>
    </submittedName>
</protein>
<comment type="caution">
    <text evidence="9">The sequence shown here is derived from an EMBL/GenBank/DDBJ whole genome shotgun (WGS) entry which is preliminary data.</text>
</comment>
<dbReference type="Gene3D" id="3.30.70.1430">
    <property type="entry name" value="Multidrug efflux transporter AcrB pore domain"/>
    <property type="match status" value="2"/>
</dbReference>
<dbReference type="FunFam" id="1.20.1640.10:FF:000001">
    <property type="entry name" value="Efflux pump membrane transporter"/>
    <property type="match status" value="1"/>
</dbReference>
<keyword evidence="6 8" id="KW-1133">Transmembrane helix</keyword>
<keyword evidence="7 8" id="KW-0472">Membrane</keyword>
<dbReference type="GO" id="GO:0042910">
    <property type="term" value="F:xenobiotic transmembrane transporter activity"/>
    <property type="evidence" value="ECO:0007669"/>
    <property type="project" value="TreeGrafter"/>
</dbReference>